<feature type="region of interest" description="Disordered" evidence="4">
    <location>
        <begin position="384"/>
        <end position="404"/>
    </location>
</feature>
<dbReference type="Gene3D" id="2.60.40.2810">
    <property type="match status" value="1"/>
</dbReference>
<dbReference type="InterPro" id="IPR036116">
    <property type="entry name" value="FN3_sf"/>
</dbReference>
<feature type="region of interest" description="Disordered" evidence="4">
    <location>
        <begin position="1631"/>
        <end position="1657"/>
    </location>
</feature>
<feature type="domain" description="Fibronectin type-III" evidence="5">
    <location>
        <begin position="1553"/>
        <end position="1647"/>
    </location>
</feature>
<feature type="compositionally biased region" description="Basic and acidic residues" evidence="4">
    <location>
        <begin position="1543"/>
        <end position="1555"/>
    </location>
</feature>
<dbReference type="Gene3D" id="2.60.40.10">
    <property type="entry name" value="Immunoglobulins"/>
    <property type="match status" value="4"/>
</dbReference>
<evidence type="ECO:0000256" key="2">
    <source>
        <dbReference type="ARBA" id="ARBA00023295"/>
    </source>
</evidence>
<sequence>MSGLKLSTRSIVSGGVVALFAGALVLLMLQHDGEATAQVDLDDSGVWVTKTSAGLLGRFNSEAQALDGTLLSGSSTFDVQQAEYRVLMTDPGTATASPVDPAHLALQGTMTTPAGAVVASGGSTTAVLDPEDGRLWVLPFDGAAQFSEADLEPTAELAAGSRLAVATDGTVFAAVPAQGRLVTVTTGATGAAGEVSESELRVGKRAEVEVTAVGDQPVVLDRTASTLVLPGGDVVDLAGGAEARLQQPSSDAPAVVVATPKGLVTQPLGGGDSTTRVGQGTPAAPVQLGGCTYGAWSGTGQVLRDCPGTDRDVDQRLEGAEGELAYRVNRTVIVLNDVASGTLWMAADDFEKVDDWDLTMPEDAEGEKTESETTTPEMVDQFIAQRDKPNRPPEAEDDDLGVRPGRTTVLNVLGNDLDPDGDVLTATVGPATGTQGGDAAPAGARATEVSVDRVLDGAALQANVPETASGSSTFAYTVDDGRGGTAEATVRVRVVPLSENAAPVPKGEPVLRVAQGGDATIKVLPFWRDPDGDDLILSSATTADPMDEVRFRPDGTVEFRDGGTATGRKVVDLTVSDGLDQVGEGRLLVDVVATQEPPVAVADHVSVLAGDPVTVRPLRNDTDPNGDLLRLVSVSEQAPATITENYPAGSFRFVSKEPGSYDITYQVSDGPGSTMGLVRVDVLAPPDAAGPPVVVADTVLLPAGGSALVDVLANDTDPAGGVLVASSVDTDSGVTAVVLDHHVLRVAETERLDRPVTLRYTASNGTQTAVGQVRVVPVAAPTKLRPPEATADDATVHTGDIVTVPVLKNDSHPDGLELALAPELVEEPESGEAFVSEDAVRFKAGSAAGTVHLVYEVRDSNGQKDSAQVTINVTDTLENAAPQPPDITARVLAGAVTRIALPLDGSDPDGDHVTLDGLSAPPAQGTARMVDGFLEYEAAQDAAGADEFRYAVTDTRGATAEGTVAVGVAQPPGVNQPPTAGGDESLVRPGREVAVDALANDSDPDGDQVGLVPKSFEGAGDLDPRVVDDMVVVTTPDDEGTSTFYYGIEDTYAARATGSITVEVAEDAPLLRPVARDDVVPPTDVTSDTVTVDLLRNDADPDGVAADLEVAVVDERGELPAGVTLDGGGDVTVALTEDPQVLTYTVTDLDGLTAKAFLRVPRDGSLPHLKQPVEALETFAGETLEIDITDHVEVADGHEPRFTVEEKVAAVEGTREVMGPTTLTFTSDEDYVGPASVTFEVTDGDGPDDPEGRTAVLTLPIEVRASRNQPPEIKGTALLEVAAGEEATLDLSRTAVDPEGDPLTVEVTGAAEGITFGTEGSTVHAQAQASVPKGTRAIIPFTVSDGGHPPVAGELAVTVVASTRPLARANPDEVTDAHQGEPVPVDVLANDANPFPEEPLTVVGAVVETGQGTAEPSASGVLVTPSDSFVGTLVVRYRVADATADTGREVEGTIRLTVLGRPEAPRAAQVEEVRSGTVVLAWDPPADNGSEITGYTARSGKGDSTECPSTTCTVTGLKNDVVYNFTVTAKNEVGESEPSGPSEDARPDERPDKPEPPSLTFGDSALTVAWQNRTYSDRSPIECVNLEISPAPADGVLQKSCVTGSSTVWDGLSNGTAYTVTVQAVNAAPQPSDWSDASAPEIPAAPPARPAAPSAQRVDNALGGQITVSWTAPANNGDPVEQYHLDVFENGTKKETQTVTGTSQVVSGLSPEATYTFAVTAENKAGRSPASDRSAAQVPYGKPQVPGTPTAALGSDTSGRAIVRWTGISSDGFRGPAHRYEVQGNGVAAHAATSPHTVTGLANGSEYRFQVRACNQYTCSAWTGSSNPVTPYTTPAAPSVTSSTVDSDTIRFTMKPGSNGGRAIDAMRYRINGGGWQSLPASGGTADAGGSYSANYTIDVQAHNAAGWGATASGSGRTLPNPANATVSISVGGVFGGGVDQGCHQSPNTWCKWLNLTVSGWEPNKVFHYRCLSTQHDSNGQVYFPRAAMGPWWGEVAGVATRTDANGNWSGRTDCMHQYQNEETWLETQESNLANSNRIYWNRANVNP</sequence>
<keyword evidence="3" id="KW-0624">Polysaccharide degradation</keyword>
<dbReference type="Proteomes" id="UP001597479">
    <property type="component" value="Unassembled WGS sequence"/>
</dbReference>
<dbReference type="SUPFAM" id="SSF63829">
    <property type="entry name" value="Calcium-dependent phosphotriesterase"/>
    <property type="match status" value="1"/>
</dbReference>
<proteinExistence type="predicted"/>
<evidence type="ECO:0000256" key="3">
    <source>
        <dbReference type="ARBA" id="ARBA00023326"/>
    </source>
</evidence>
<accession>A0ABW5W0M1</accession>
<evidence type="ECO:0000313" key="6">
    <source>
        <dbReference type="EMBL" id="MFD2797442.1"/>
    </source>
</evidence>
<dbReference type="SMART" id="SM00060">
    <property type="entry name" value="FN3"/>
    <property type="match status" value="5"/>
</dbReference>
<gene>
    <name evidence="6" type="ORF">ACFS27_28065</name>
</gene>
<keyword evidence="7" id="KW-1185">Reference proteome</keyword>
<name>A0ABW5W0M1_9MICO</name>
<dbReference type="InterPro" id="IPR003961">
    <property type="entry name" value="FN3_dom"/>
</dbReference>
<protein>
    <submittedName>
        <fullName evidence="6">Ig-like domain-containing protein</fullName>
    </submittedName>
</protein>
<organism evidence="6 7">
    <name type="scientific">Promicromonospora vindobonensis</name>
    <dbReference type="NCBI Taxonomy" id="195748"/>
    <lineage>
        <taxon>Bacteria</taxon>
        <taxon>Bacillati</taxon>
        <taxon>Actinomycetota</taxon>
        <taxon>Actinomycetes</taxon>
        <taxon>Micrococcales</taxon>
        <taxon>Promicromonosporaceae</taxon>
        <taxon>Promicromonospora</taxon>
    </lineage>
</organism>
<feature type="domain" description="Fibronectin type-III" evidence="5">
    <location>
        <begin position="1652"/>
        <end position="1741"/>
    </location>
</feature>
<comment type="caution">
    <text evidence="6">The sequence shown here is derived from an EMBL/GenBank/DDBJ whole genome shotgun (WGS) entry which is preliminary data.</text>
</comment>
<dbReference type="NCBIfam" id="NF012211">
    <property type="entry name" value="tand_rpt_95"/>
    <property type="match status" value="1"/>
</dbReference>
<dbReference type="Pfam" id="PF17963">
    <property type="entry name" value="Big_9"/>
    <property type="match status" value="8"/>
</dbReference>
<feature type="domain" description="Fibronectin type-III" evidence="5">
    <location>
        <begin position="1745"/>
        <end position="1836"/>
    </location>
</feature>
<feature type="region of interest" description="Disordered" evidence="4">
    <location>
        <begin position="1723"/>
        <end position="1758"/>
    </location>
</feature>
<keyword evidence="2" id="KW-0378">Hydrolase</keyword>
<dbReference type="Pfam" id="PF00041">
    <property type="entry name" value="fn3"/>
    <property type="match status" value="2"/>
</dbReference>
<evidence type="ECO:0000259" key="5">
    <source>
        <dbReference type="PROSITE" id="PS50853"/>
    </source>
</evidence>
<dbReference type="PANTHER" id="PTHR13817">
    <property type="entry name" value="TITIN"/>
    <property type="match status" value="1"/>
</dbReference>
<dbReference type="InterPro" id="IPR013783">
    <property type="entry name" value="Ig-like_fold"/>
</dbReference>
<evidence type="ECO:0000256" key="1">
    <source>
        <dbReference type="ARBA" id="ARBA00022737"/>
    </source>
</evidence>
<evidence type="ECO:0000256" key="4">
    <source>
        <dbReference type="SAM" id="MobiDB-lite"/>
    </source>
</evidence>
<dbReference type="PANTHER" id="PTHR13817:SF164">
    <property type="entry name" value="ZORMIN, ISOFORM J"/>
    <property type="match status" value="1"/>
</dbReference>
<evidence type="ECO:0000313" key="7">
    <source>
        <dbReference type="Proteomes" id="UP001597479"/>
    </source>
</evidence>
<feature type="domain" description="Fibronectin type-III" evidence="5">
    <location>
        <begin position="1464"/>
        <end position="1550"/>
    </location>
</feature>
<dbReference type="CDD" id="cd00063">
    <property type="entry name" value="FN3"/>
    <property type="match status" value="4"/>
</dbReference>
<dbReference type="PROSITE" id="PS50853">
    <property type="entry name" value="FN3"/>
    <property type="match status" value="4"/>
</dbReference>
<feature type="compositionally biased region" description="Basic and acidic residues" evidence="4">
    <location>
        <begin position="385"/>
        <end position="394"/>
    </location>
</feature>
<dbReference type="EMBL" id="JBHUOG010000002">
    <property type="protein sequence ID" value="MFD2797442.1"/>
    <property type="molecule type" value="Genomic_DNA"/>
</dbReference>
<dbReference type="SUPFAM" id="SSF49265">
    <property type="entry name" value="Fibronectin type III"/>
    <property type="match status" value="3"/>
</dbReference>
<keyword evidence="2" id="KW-0326">Glycosidase</keyword>
<keyword evidence="3" id="KW-0119">Carbohydrate metabolism</keyword>
<dbReference type="InterPro" id="IPR050964">
    <property type="entry name" value="Striated_Muscle_Regulatory"/>
</dbReference>
<keyword evidence="1" id="KW-0677">Repeat</keyword>
<feature type="region of interest" description="Disordered" evidence="4">
    <location>
        <begin position="1529"/>
        <end position="1564"/>
    </location>
</feature>
<reference evidence="7" key="1">
    <citation type="journal article" date="2019" name="Int. J. Syst. Evol. Microbiol.">
        <title>The Global Catalogue of Microorganisms (GCM) 10K type strain sequencing project: providing services to taxonomists for standard genome sequencing and annotation.</title>
        <authorList>
            <consortium name="The Broad Institute Genomics Platform"/>
            <consortium name="The Broad Institute Genome Sequencing Center for Infectious Disease"/>
            <person name="Wu L."/>
            <person name="Ma J."/>
        </authorList>
    </citation>
    <scope>NUCLEOTIDE SEQUENCE [LARGE SCALE GENOMIC DNA]</scope>
    <source>
        <strain evidence="7">CCM 7044</strain>
    </source>
</reference>
<dbReference type="RefSeq" id="WP_377190465.1">
    <property type="nucleotide sequence ID" value="NZ_JBHUOG010000002.1"/>
</dbReference>